<name>A0AA41N8F8_SCICA</name>
<proteinExistence type="predicted"/>
<dbReference type="Proteomes" id="UP001166674">
    <property type="component" value="Unassembled WGS sequence"/>
</dbReference>
<dbReference type="PANTHER" id="PTHR10219:SF19">
    <property type="entry name" value="GLYCOLIPID TRANSFER PROTEIN DOMAIN-CONTAINING PROTEIN 2"/>
    <property type="match status" value="1"/>
</dbReference>
<protein>
    <submittedName>
        <fullName evidence="2">Glycolipid transfer protein domain-containing protein 2</fullName>
    </submittedName>
</protein>
<dbReference type="SUPFAM" id="SSF110004">
    <property type="entry name" value="Glycolipid transfer protein, GLTP"/>
    <property type="match status" value="1"/>
</dbReference>
<dbReference type="PANTHER" id="PTHR10219">
    <property type="entry name" value="GLYCOLIPID TRANSFER PROTEIN-RELATED"/>
    <property type="match status" value="1"/>
</dbReference>
<dbReference type="AlphaFoldDB" id="A0AA41N8F8"/>
<comment type="caution">
    <text evidence="2">The sequence shown here is derived from an EMBL/GenBank/DDBJ whole genome shotgun (WGS) entry which is preliminary data.</text>
</comment>
<dbReference type="Pfam" id="PF08718">
    <property type="entry name" value="GLTP"/>
    <property type="match status" value="1"/>
</dbReference>
<organism evidence="2 3">
    <name type="scientific">Sciurus carolinensis</name>
    <name type="common">Eastern gray squirrel</name>
    <dbReference type="NCBI Taxonomy" id="30640"/>
    <lineage>
        <taxon>Eukaryota</taxon>
        <taxon>Metazoa</taxon>
        <taxon>Chordata</taxon>
        <taxon>Craniata</taxon>
        <taxon>Vertebrata</taxon>
        <taxon>Euteleostomi</taxon>
        <taxon>Mammalia</taxon>
        <taxon>Eutheria</taxon>
        <taxon>Euarchontoglires</taxon>
        <taxon>Glires</taxon>
        <taxon>Rodentia</taxon>
        <taxon>Sciuromorpha</taxon>
        <taxon>Sciuridae</taxon>
        <taxon>Sciurinae</taxon>
        <taxon>Sciurini</taxon>
        <taxon>Sciurus</taxon>
    </lineage>
</organism>
<dbReference type="InterPro" id="IPR014830">
    <property type="entry name" value="Glycolipid_transfer_prot_dom"/>
</dbReference>
<evidence type="ECO:0000259" key="1">
    <source>
        <dbReference type="Pfam" id="PF08718"/>
    </source>
</evidence>
<dbReference type="GO" id="GO:0016020">
    <property type="term" value="C:membrane"/>
    <property type="evidence" value="ECO:0007669"/>
    <property type="project" value="TreeGrafter"/>
</dbReference>
<feature type="domain" description="Glycolipid transfer protein" evidence="1">
    <location>
        <begin position="48"/>
        <end position="82"/>
    </location>
</feature>
<keyword evidence="3" id="KW-1185">Reference proteome</keyword>
<dbReference type="EMBL" id="JAATJV010400846">
    <property type="protein sequence ID" value="MBZ3885578.1"/>
    <property type="molecule type" value="Genomic_DNA"/>
</dbReference>
<dbReference type="InterPro" id="IPR036497">
    <property type="entry name" value="GLTP_sf"/>
</dbReference>
<evidence type="ECO:0000313" key="2">
    <source>
        <dbReference type="EMBL" id="MBZ3885578.1"/>
    </source>
</evidence>
<dbReference type="GO" id="GO:1902387">
    <property type="term" value="F:ceramide 1-phosphate binding"/>
    <property type="evidence" value="ECO:0007669"/>
    <property type="project" value="TreeGrafter"/>
</dbReference>
<evidence type="ECO:0000313" key="3">
    <source>
        <dbReference type="Proteomes" id="UP001166674"/>
    </source>
</evidence>
<gene>
    <name evidence="2" type="ORF">SUZIE_183645</name>
</gene>
<dbReference type="GO" id="GO:1902388">
    <property type="term" value="F:ceramide 1-phosphate transfer activity"/>
    <property type="evidence" value="ECO:0007669"/>
    <property type="project" value="TreeGrafter"/>
</dbReference>
<dbReference type="GO" id="GO:0005829">
    <property type="term" value="C:cytosol"/>
    <property type="evidence" value="ECO:0007669"/>
    <property type="project" value="TreeGrafter"/>
</dbReference>
<dbReference type="Gene3D" id="1.10.3520.10">
    <property type="entry name" value="Glycolipid transfer protein"/>
    <property type="match status" value="1"/>
</dbReference>
<reference evidence="2" key="1">
    <citation type="submission" date="2020-03" db="EMBL/GenBank/DDBJ databases">
        <title>Studies in the Genomics of Life Span.</title>
        <authorList>
            <person name="Glass D."/>
        </authorList>
    </citation>
    <scope>NUCLEOTIDE SEQUENCE</scope>
    <source>
        <strain evidence="2">SUZIE</strain>
        <tissue evidence="2">Muscle</tissue>
    </source>
</reference>
<accession>A0AA41N8F8</accession>
<sequence length="124" mass="13394">MGVSLTPLALPRWFRQAIPLTIFVLLLLYLSAQNLGTLGGPDASVQRGEVYRSVLAPHHPWLIRQAAHLALLVLPSRGRLLELECPGTREADARTALARAAGTLEDVYNLTQGLLAGHGLLQLA</sequence>